<reference evidence="3" key="1">
    <citation type="submission" date="2017-05" db="UniProtKB">
        <authorList>
            <consortium name="EnsemblMetazoa"/>
        </authorList>
    </citation>
    <scope>IDENTIFICATION</scope>
</reference>
<evidence type="ECO:0000259" key="2">
    <source>
        <dbReference type="PROSITE" id="PS50966"/>
    </source>
</evidence>
<keyword evidence="1" id="KW-0479">Metal-binding</keyword>
<dbReference type="GO" id="GO:0008270">
    <property type="term" value="F:zinc ion binding"/>
    <property type="evidence" value="ECO:0007669"/>
    <property type="project" value="UniProtKB-KW"/>
</dbReference>
<protein>
    <recommendedName>
        <fullName evidence="2">SWIM-type domain-containing protein</fullName>
    </recommendedName>
</protein>
<evidence type="ECO:0000313" key="3">
    <source>
        <dbReference type="EnsemblMetazoa" id="Aqu2.1.16330_001"/>
    </source>
</evidence>
<dbReference type="eggNOG" id="ENOG502T1R0">
    <property type="taxonomic scope" value="Eukaryota"/>
</dbReference>
<dbReference type="InParanoid" id="A0A1X7TMZ8"/>
<proteinExistence type="predicted"/>
<keyword evidence="1" id="KW-0862">Zinc</keyword>
<evidence type="ECO:0000256" key="1">
    <source>
        <dbReference type="PROSITE-ProRule" id="PRU00325"/>
    </source>
</evidence>
<dbReference type="AlphaFoldDB" id="A0A1X7TMZ8"/>
<organism evidence="3">
    <name type="scientific">Amphimedon queenslandica</name>
    <name type="common">Sponge</name>
    <dbReference type="NCBI Taxonomy" id="400682"/>
    <lineage>
        <taxon>Eukaryota</taxon>
        <taxon>Metazoa</taxon>
        <taxon>Porifera</taxon>
        <taxon>Demospongiae</taxon>
        <taxon>Heteroscleromorpha</taxon>
        <taxon>Haplosclerida</taxon>
        <taxon>Niphatidae</taxon>
        <taxon>Amphimedon</taxon>
    </lineage>
</organism>
<keyword evidence="1" id="KW-0863">Zinc-finger</keyword>
<dbReference type="InterPro" id="IPR007527">
    <property type="entry name" value="Znf_SWIM"/>
</dbReference>
<sequence>MRKDRVYKLNVSFDADSCDINGADCGCPGGRGPSASCKHIAALCYAFLNFCELGSLPDFLTCTDRLQEWNRPRKKNLDPIPVTAIREHQQSITCPSISPRCSRIPSMYDPRPQNLR</sequence>
<dbReference type="OMA" id="AHCKHIA"/>
<dbReference type="EnsemblMetazoa" id="Aqu2.1.16330_001">
    <property type="protein sequence ID" value="Aqu2.1.16330_001"/>
    <property type="gene ID" value="Aqu2.1.16330"/>
</dbReference>
<dbReference type="PROSITE" id="PS50966">
    <property type="entry name" value="ZF_SWIM"/>
    <property type="match status" value="1"/>
</dbReference>
<feature type="domain" description="SWIM-type" evidence="2">
    <location>
        <begin position="7"/>
        <end position="48"/>
    </location>
</feature>
<name>A0A1X7TMZ8_AMPQE</name>
<accession>A0A1X7TMZ8</accession>